<dbReference type="Proteomes" id="UP000643279">
    <property type="component" value="Unassembled WGS sequence"/>
</dbReference>
<feature type="region of interest" description="Disordered" evidence="1">
    <location>
        <begin position="1"/>
        <end position="62"/>
    </location>
</feature>
<reference evidence="4" key="1">
    <citation type="journal article" date="2019" name="Int. J. Syst. Evol. Microbiol.">
        <title>The Global Catalogue of Microorganisms (GCM) 10K type strain sequencing project: providing services to taxonomists for standard genome sequencing and annotation.</title>
        <authorList>
            <consortium name="The Broad Institute Genomics Platform"/>
            <consortium name="The Broad Institute Genome Sequencing Center for Infectious Disease"/>
            <person name="Wu L."/>
            <person name="Ma J."/>
        </authorList>
    </citation>
    <scope>NUCLEOTIDE SEQUENCE [LARGE SCALE GENOMIC DNA]</scope>
    <source>
        <strain evidence="4">CGMCC 1.12778</strain>
    </source>
</reference>
<comment type="caution">
    <text evidence="3">The sequence shown here is derived from an EMBL/GenBank/DDBJ whole genome shotgun (WGS) entry which is preliminary data.</text>
</comment>
<evidence type="ECO:0000313" key="3">
    <source>
        <dbReference type="EMBL" id="GGH99200.1"/>
    </source>
</evidence>
<evidence type="ECO:0000256" key="1">
    <source>
        <dbReference type="SAM" id="MobiDB-lite"/>
    </source>
</evidence>
<dbReference type="InterPro" id="IPR036388">
    <property type="entry name" value="WH-like_DNA-bd_sf"/>
</dbReference>
<dbReference type="SMART" id="SM01012">
    <property type="entry name" value="ANTAR"/>
    <property type="match status" value="1"/>
</dbReference>
<dbReference type="Gene3D" id="1.10.10.10">
    <property type="entry name" value="Winged helix-like DNA-binding domain superfamily/Winged helix DNA-binding domain"/>
    <property type="match status" value="1"/>
</dbReference>
<organism evidence="3 4">
    <name type="scientific">Arthrobacter liuii</name>
    <dbReference type="NCBI Taxonomy" id="1476996"/>
    <lineage>
        <taxon>Bacteria</taxon>
        <taxon>Bacillati</taxon>
        <taxon>Actinomycetota</taxon>
        <taxon>Actinomycetes</taxon>
        <taxon>Micrococcales</taxon>
        <taxon>Micrococcaceae</taxon>
        <taxon>Arthrobacter</taxon>
    </lineage>
</organism>
<name>A0ABQ2AVM8_9MICC</name>
<dbReference type="InterPro" id="IPR011006">
    <property type="entry name" value="CheY-like_superfamily"/>
</dbReference>
<evidence type="ECO:0000313" key="4">
    <source>
        <dbReference type="Proteomes" id="UP000643279"/>
    </source>
</evidence>
<dbReference type="Pfam" id="PF03861">
    <property type="entry name" value="ANTAR"/>
    <property type="match status" value="1"/>
</dbReference>
<feature type="domain" description="ANTAR" evidence="2">
    <location>
        <begin position="240"/>
        <end position="301"/>
    </location>
</feature>
<sequence>MRSPHTGPDFPVRRTRVIGGAGDEESFETKGSPPAVAGPLAPSGPPTVRAPLPAAARRENGGPGNPALLLDLVNGAQSLADSLDLLVAASAGHVVRTAGFDVGCGLVLHQPKRSPAITGTTDEVVRLLDWEREAAEGPVTDVMSGGHPVAVLQRNGDFRWRNYSSQLQSAGFGSALAVRLRLDTNVPADDGIPGGSDLGQSSAALAFFAQDSKAFPLQAIAEARTFAALATRSLQMAIHLHTARSLATDLRSALDSRTSINVACGVIMAQNRCSYQEAFSILARASSHRNIKVRKVAEDILERLPEGTPDSHFGR</sequence>
<gene>
    <name evidence="3" type="ORF">GCM10007170_33500</name>
</gene>
<dbReference type="SUPFAM" id="SSF52172">
    <property type="entry name" value="CheY-like"/>
    <property type="match status" value="1"/>
</dbReference>
<protein>
    <recommendedName>
        <fullName evidence="2">ANTAR domain-containing protein</fullName>
    </recommendedName>
</protein>
<dbReference type="PROSITE" id="PS50921">
    <property type="entry name" value="ANTAR"/>
    <property type="match status" value="1"/>
</dbReference>
<dbReference type="EMBL" id="BMFW01000020">
    <property type="protein sequence ID" value="GGH99200.1"/>
    <property type="molecule type" value="Genomic_DNA"/>
</dbReference>
<proteinExistence type="predicted"/>
<evidence type="ECO:0000259" key="2">
    <source>
        <dbReference type="PROSITE" id="PS50921"/>
    </source>
</evidence>
<dbReference type="InterPro" id="IPR005561">
    <property type="entry name" value="ANTAR"/>
</dbReference>
<dbReference type="RefSeq" id="WP_229748530.1">
    <property type="nucleotide sequence ID" value="NZ_BMFW01000020.1"/>
</dbReference>
<accession>A0ABQ2AVM8</accession>
<keyword evidence="4" id="KW-1185">Reference proteome</keyword>